<reference evidence="2 3" key="1">
    <citation type="submission" date="2019-03" db="EMBL/GenBank/DDBJ databases">
        <authorList>
            <consortium name="Pathogen Informatics"/>
        </authorList>
    </citation>
    <scope>NUCLEOTIDE SEQUENCE [LARGE SCALE GENOMIC DNA]</scope>
    <source>
        <strain evidence="2 3">NCTC12282</strain>
    </source>
</reference>
<protein>
    <submittedName>
        <fullName evidence="2">Uncharacterized protein</fullName>
    </submittedName>
</protein>
<evidence type="ECO:0000256" key="1">
    <source>
        <dbReference type="SAM" id="Phobius"/>
    </source>
</evidence>
<name>A0A484ZZK5_9GAMM</name>
<evidence type="ECO:0000313" key="2">
    <source>
        <dbReference type="EMBL" id="VFS50739.1"/>
    </source>
</evidence>
<feature type="transmembrane region" description="Helical" evidence="1">
    <location>
        <begin position="9"/>
        <end position="27"/>
    </location>
</feature>
<dbReference type="Proteomes" id="UP000373449">
    <property type="component" value="Unassembled WGS sequence"/>
</dbReference>
<evidence type="ECO:0000313" key="3">
    <source>
        <dbReference type="Proteomes" id="UP000373449"/>
    </source>
</evidence>
<keyword evidence="1" id="KW-0812">Transmembrane</keyword>
<keyword evidence="1" id="KW-0472">Membrane</keyword>
<accession>A0A484ZZK5</accession>
<sequence>MTALLVKEGLMRIGIGFGFGVGAYYHLKRPPNNINEDHSRSFWDIYMYAIESLQG</sequence>
<proteinExistence type="predicted"/>
<keyword evidence="1" id="KW-1133">Transmembrane helix</keyword>
<dbReference type="EMBL" id="CAADJA010000002">
    <property type="protein sequence ID" value="VFS50739.1"/>
    <property type="molecule type" value="Genomic_DNA"/>
</dbReference>
<dbReference type="AlphaFoldDB" id="A0A484ZZK5"/>
<gene>
    <name evidence="2" type="ORF">NCTC12282_04661</name>
</gene>
<organism evidence="2 3">
    <name type="scientific">Budvicia aquatica</name>
    <dbReference type="NCBI Taxonomy" id="82979"/>
    <lineage>
        <taxon>Bacteria</taxon>
        <taxon>Pseudomonadati</taxon>
        <taxon>Pseudomonadota</taxon>
        <taxon>Gammaproteobacteria</taxon>
        <taxon>Enterobacterales</taxon>
        <taxon>Budviciaceae</taxon>
        <taxon>Budvicia</taxon>
    </lineage>
</organism>